<accession>A0ABV0SEH7</accession>
<dbReference type="Pfam" id="PF00074">
    <property type="entry name" value="RnaseA"/>
    <property type="match status" value="1"/>
</dbReference>
<evidence type="ECO:0000256" key="1">
    <source>
        <dbReference type="ARBA" id="ARBA00005600"/>
    </source>
</evidence>
<gene>
    <name evidence="7" type="ORF">XENOCAPTIV_010548</name>
</gene>
<comment type="caution">
    <text evidence="7">The sequence shown here is derived from an EMBL/GenBank/DDBJ whole genome shotgun (WGS) entry which is preliminary data.</text>
</comment>
<dbReference type="InterPro" id="IPR023411">
    <property type="entry name" value="RNaseA_AS"/>
</dbReference>
<evidence type="ECO:0000256" key="2">
    <source>
        <dbReference type="ARBA" id="ARBA00022722"/>
    </source>
</evidence>
<proteinExistence type="inferred from homology"/>
<dbReference type="InterPro" id="IPR036816">
    <property type="entry name" value="RNaseA-like_dom_sf"/>
</dbReference>
<feature type="domain" description="Ribonuclease A-domain" evidence="6">
    <location>
        <begin position="21"/>
        <end position="140"/>
    </location>
</feature>
<dbReference type="InterPro" id="IPR001427">
    <property type="entry name" value="RNaseA"/>
</dbReference>
<keyword evidence="3 5" id="KW-0255">Endonuclease</keyword>
<dbReference type="Proteomes" id="UP001434883">
    <property type="component" value="Unassembled WGS sequence"/>
</dbReference>
<evidence type="ECO:0000313" key="8">
    <source>
        <dbReference type="Proteomes" id="UP001434883"/>
    </source>
</evidence>
<evidence type="ECO:0000256" key="5">
    <source>
        <dbReference type="RuleBase" id="RU000651"/>
    </source>
</evidence>
<dbReference type="EMBL" id="JAHRIN010077921">
    <property type="protein sequence ID" value="MEQ2218957.1"/>
    <property type="molecule type" value="Genomic_DNA"/>
</dbReference>
<organism evidence="7 8">
    <name type="scientific">Xenoophorus captivus</name>
    <dbReference type="NCBI Taxonomy" id="1517983"/>
    <lineage>
        <taxon>Eukaryota</taxon>
        <taxon>Metazoa</taxon>
        <taxon>Chordata</taxon>
        <taxon>Craniata</taxon>
        <taxon>Vertebrata</taxon>
        <taxon>Euteleostomi</taxon>
        <taxon>Actinopterygii</taxon>
        <taxon>Neopterygii</taxon>
        <taxon>Teleostei</taxon>
        <taxon>Neoteleostei</taxon>
        <taxon>Acanthomorphata</taxon>
        <taxon>Ovalentaria</taxon>
        <taxon>Atherinomorphae</taxon>
        <taxon>Cyprinodontiformes</taxon>
        <taxon>Goodeidae</taxon>
        <taxon>Xenoophorus</taxon>
    </lineage>
</organism>
<keyword evidence="4 5" id="KW-0378">Hydrolase</keyword>
<name>A0ABV0SEH7_9TELE</name>
<keyword evidence="2 5" id="KW-0540">Nuclease</keyword>
<reference evidence="7 8" key="1">
    <citation type="submission" date="2021-06" db="EMBL/GenBank/DDBJ databases">
        <authorList>
            <person name="Palmer J.M."/>
        </authorList>
    </citation>
    <scope>NUCLEOTIDE SEQUENCE [LARGE SCALE GENOMIC DNA]</scope>
    <source>
        <strain evidence="7 8">XC_2019</strain>
        <tissue evidence="7">Muscle</tissue>
    </source>
</reference>
<dbReference type="SUPFAM" id="SSF54076">
    <property type="entry name" value="RNase A-like"/>
    <property type="match status" value="1"/>
</dbReference>
<comment type="similarity">
    <text evidence="1 5">Belongs to the pancreatic ribonuclease family.</text>
</comment>
<dbReference type="Gene3D" id="3.10.130.10">
    <property type="entry name" value="Ribonuclease A-like domain"/>
    <property type="match status" value="1"/>
</dbReference>
<evidence type="ECO:0000313" key="7">
    <source>
        <dbReference type="EMBL" id="MEQ2218957.1"/>
    </source>
</evidence>
<dbReference type="SMART" id="SM00092">
    <property type="entry name" value="RNAse_Pc"/>
    <property type="match status" value="1"/>
</dbReference>
<feature type="chain" id="PRO_5044979404" description="Ribonuclease A-domain domain-containing protein" evidence="5">
    <location>
        <begin position="22"/>
        <end position="141"/>
    </location>
</feature>
<keyword evidence="8" id="KW-1185">Reference proteome</keyword>
<protein>
    <recommendedName>
        <fullName evidence="6">Ribonuclease A-domain domain-containing protein</fullName>
    </recommendedName>
</protein>
<evidence type="ECO:0000256" key="3">
    <source>
        <dbReference type="ARBA" id="ARBA00022759"/>
    </source>
</evidence>
<sequence length="141" mass="16338">MKIQSFFLFLALMSTIELCQSVDRFKKFKIQHIIDITNINDMNDMNQGCDHIIQKRNILDSDSNCKTKNTFILSPIKNVISVCKGKKDINGLITSEWDFETVLCKRIGEKNAKPCEYTSQKENKKIRIACENRKPVHLEDP</sequence>
<keyword evidence="5" id="KW-0732">Signal</keyword>
<feature type="signal peptide" evidence="5">
    <location>
        <begin position="1"/>
        <end position="21"/>
    </location>
</feature>
<dbReference type="PROSITE" id="PS00127">
    <property type="entry name" value="RNASE_PANCREATIC"/>
    <property type="match status" value="1"/>
</dbReference>
<evidence type="ECO:0000259" key="6">
    <source>
        <dbReference type="SMART" id="SM00092"/>
    </source>
</evidence>
<dbReference type="PANTHER" id="PTHR11437">
    <property type="entry name" value="RIBONUCLEASE"/>
    <property type="match status" value="1"/>
</dbReference>
<dbReference type="InterPro" id="IPR023412">
    <property type="entry name" value="RNaseA_domain"/>
</dbReference>
<evidence type="ECO:0000256" key="4">
    <source>
        <dbReference type="ARBA" id="ARBA00022801"/>
    </source>
</evidence>